<feature type="binding site" evidence="7">
    <location>
        <begin position="8"/>
        <end position="9"/>
    </location>
    <ligand>
        <name>substrate</name>
    </ligand>
</feature>
<comment type="catalytic activity">
    <reaction evidence="1 7">
        <text>L-glutamate = D-glutamate</text>
        <dbReference type="Rhea" id="RHEA:12813"/>
        <dbReference type="ChEBI" id="CHEBI:29985"/>
        <dbReference type="ChEBI" id="CHEBI:29986"/>
        <dbReference type="EC" id="5.1.1.3"/>
    </reaction>
</comment>
<feature type="binding site" evidence="7">
    <location>
        <begin position="180"/>
        <end position="181"/>
    </location>
    <ligand>
        <name>substrate</name>
    </ligand>
</feature>
<comment type="function">
    <text evidence="7">Provides the (R)-glutamate required for cell wall biosynthesis.</text>
</comment>
<dbReference type="Proteomes" id="UP000192342">
    <property type="component" value="Unassembled WGS sequence"/>
</dbReference>
<evidence type="ECO:0000256" key="7">
    <source>
        <dbReference type="HAMAP-Rule" id="MF_00258"/>
    </source>
</evidence>
<dbReference type="HAMAP" id="MF_00258">
    <property type="entry name" value="Glu_racemase"/>
    <property type="match status" value="1"/>
</dbReference>
<keyword evidence="9" id="KW-1185">Reference proteome</keyword>
<dbReference type="EC" id="5.1.1.3" evidence="2 7"/>
<dbReference type="InterPro" id="IPR018187">
    <property type="entry name" value="Asp/Glu_racemase_AS_1"/>
</dbReference>
<feature type="binding site" evidence="7">
    <location>
        <begin position="40"/>
        <end position="41"/>
    </location>
    <ligand>
        <name>substrate</name>
    </ligand>
</feature>
<comment type="pathway">
    <text evidence="7">Cell wall biogenesis; peptidoglycan biosynthesis.</text>
</comment>
<evidence type="ECO:0000256" key="2">
    <source>
        <dbReference type="ARBA" id="ARBA00013090"/>
    </source>
</evidence>
<name>A0A1Y1SHN7_9GAMM</name>
<sequence length="268" mass="28855">MACVGIFDSGLGGLTVWSALRQHLPQLPCLYLADQAHLPYGPRSTDNIQDLCVAATHALRSQGAELIVVACNTASAAALEHLRTTFPDLAFVGMEPAVKPAALQTRSGVVGLMATRGTLQGALLRNTAARFAGHVEIVASDCPGLAEAIETDAKDLDAQLRKHLEPMLARGADTVVLGCTHYPLAMTLIRRIVGPDVHIIDPSPAIARQVGRLWQGASTSMATRFATTAEPTHLGNFLRQRFQTDVVIEHWHWRNQTLVAQDHNAPSN</sequence>
<evidence type="ECO:0000256" key="3">
    <source>
        <dbReference type="ARBA" id="ARBA00022960"/>
    </source>
</evidence>
<organism evidence="8 9">
    <name type="scientific">Oceanococcus atlanticus</name>
    <dbReference type="NCBI Taxonomy" id="1317117"/>
    <lineage>
        <taxon>Bacteria</taxon>
        <taxon>Pseudomonadati</taxon>
        <taxon>Pseudomonadota</taxon>
        <taxon>Gammaproteobacteria</taxon>
        <taxon>Chromatiales</taxon>
        <taxon>Oceanococcaceae</taxon>
        <taxon>Oceanococcus</taxon>
    </lineage>
</organism>
<gene>
    <name evidence="7" type="primary">murI</name>
    <name evidence="8" type="ORF">ATO7_04880</name>
</gene>
<dbReference type="GO" id="GO:0008881">
    <property type="term" value="F:glutamate racemase activity"/>
    <property type="evidence" value="ECO:0007669"/>
    <property type="project" value="UniProtKB-UniRule"/>
</dbReference>
<dbReference type="Pfam" id="PF01177">
    <property type="entry name" value="Asp_Glu_race"/>
    <property type="match status" value="1"/>
</dbReference>
<keyword evidence="4 7" id="KW-0573">Peptidoglycan synthesis</keyword>
<dbReference type="PROSITE" id="PS00923">
    <property type="entry name" value="ASP_GLU_RACEMASE_1"/>
    <property type="match status" value="1"/>
</dbReference>
<comment type="similarity">
    <text evidence="7">Belongs to the aspartate/glutamate racemases family.</text>
</comment>
<dbReference type="SUPFAM" id="SSF53681">
    <property type="entry name" value="Aspartate/glutamate racemase"/>
    <property type="match status" value="2"/>
</dbReference>
<comment type="caution">
    <text evidence="8">The sequence shown here is derived from an EMBL/GenBank/DDBJ whole genome shotgun (WGS) entry which is preliminary data.</text>
</comment>
<dbReference type="AlphaFoldDB" id="A0A1Y1SHN7"/>
<evidence type="ECO:0000256" key="6">
    <source>
        <dbReference type="ARBA" id="ARBA00023316"/>
    </source>
</evidence>
<keyword evidence="5 7" id="KW-0413">Isomerase</keyword>
<dbReference type="PANTHER" id="PTHR21198:SF2">
    <property type="entry name" value="GLUTAMATE RACEMASE"/>
    <property type="match status" value="1"/>
</dbReference>
<keyword evidence="3 7" id="KW-0133">Cell shape</keyword>
<evidence type="ECO:0000256" key="4">
    <source>
        <dbReference type="ARBA" id="ARBA00022984"/>
    </source>
</evidence>
<protein>
    <recommendedName>
        <fullName evidence="2 7">Glutamate racemase</fullName>
        <ecNumber evidence="2 7">5.1.1.3</ecNumber>
    </recommendedName>
</protein>
<feature type="active site" description="Proton donor/acceptor" evidence="7">
    <location>
        <position position="179"/>
    </location>
</feature>
<dbReference type="STRING" id="1317117.ATO7_04880"/>
<dbReference type="NCBIfam" id="TIGR00067">
    <property type="entry name" value="glut_race"/>
    <property type="match status" value="1"/>
</dbReference>
<dbReference type="UniPathway" id="UPA00219"/>
<evidence type="ECO:0000256" key="1">
    <source>
        <dbReference type="ARBA" id="ARBA00001602"/>
    </source>
</evidence>
<accession>A0A1Y1SHN7</accession>
<proteinExistence type="inferred from homology"/>
<reference evidence="8 9" key="1">
    <citation type="submission" date="2013-04" db="EMBL/GenBank/DDBJ databases">
        <title>Oceanococcus atlanticus 22II-S10r2 Genome Sequencing.</title>
        <authorList>
            <person name="Lai Q."/>
            <person name="Li G."/>
            <person name="Shao Z."/>
        </authorList>
    </citation>
    <scope>NUCLEOTIDE SEQUENCE [LARGE SCALE GENOMIC DNA]</scope>
    <source>
        <strain evidence="8 9">22II-S10r2</strain>
    </source>
</reference>
<dbReference type="EMBL" id="AQQV01000001">
    <property type="protein sequence ID" value="ORE89185.1"/>
    <property type="molecule type" value="Genomic_DNA"/>
</dbReference>
<keyword evidence="6 7" id="KW-0961">Cell wall biogenesis/degradation</keyword>
<dbReference type="GO" id="GO:0071555">
    <property type="term" value="P:cell wall organization"/>
    <property type="evidence" value="ECO:0007669"/>
    <property type="project" value="UniProtKB-KW"/>
</dbReference>
<dbReference type="PANTHER" id="PTHR21198">
    <property type="entry name" value="GLUTAMATE RACEMASE"/>
    <property type="match status" value="1"/>
</dbReference>
<evidence type="ECO:0000313" key="8">
    <source>
        <dbReference type="EMBL" id="ORE89185.1"/>
    </source>
</evidence>
<dbReference type="GO" id="GO:0009252">
    <property type="term" value="P:peptidoglycan biosynthetic process"/>
    <property type="evidence" value="ECO:0007669"/>
    <property type="project" value="UniProtKB-UniRule"/>
</dbReference>
<dbReference type="GO" id="GO:0008360">
    <property type="term" value="P:regulation of cell shape"/>
    <property type="evidence" value="ECO:0007669"/>
    <property type="project" value="UniProtKB-KW"/>
</dbReference>
<feature type="active site" description="Proton donor/acceptor" evidence="7">
    <location>
        <position position="71"/>
    </location>
</feature>
<dbReference type="InterPro" id="IPR004391">
    <property type="entry name" value="Glu_race"/>
</dbReference>
<evidence type="ECO:0000256" key="5">
    <source>
        <dbReference type="ARBA" id="ARBA00023235"/>
    </source>
</evidence>
<evidence type="ECO:0000313" key="9">
    <source>
        <dbReference type="Proteomes" id="UP000192342"/>
    </source>
</evidence>
<dbReference type="Gene3D" id="3.40.50.1860">
    <property type="match status" value="2"/>
</dbReference>
<feature type="binding site" evidence="7">
    <location>
        <begin position="72"/>
        <end position="73"/>
    </location>
    <ligand>
        <name>substrate</name>
    </ligand>
</feature>
<dbReference type="InterPro" id="IPR015942">
    <property type="entry name" value="Asp/Glu/hydantoin_racemase"/>
</dbReference>
<dbReference type="InterPro" id="IPR001920">
    <property type="entry name" value="Asp/Glu_race"/>
</dbReference>